<keyword evidence="2" id="KW-1185">Reference proteome</keyword>
<dbReference type="Gene3D" id="3.40.1260.10">
    <property type="entry name" value="DsrEFH-like"/>
    <property type="match status" value="1"/>
</dbReference>
<accession>A0A833HPF2</accession>
<dbReference type="SUPFAM" id="SSF75169">
    <property type="entry name" value="DsrEFH-like"/>
    <property type="match status" value="1"/>
</dbReference>
<dbReference type="AlphaFoldDB" id="A0A833HPF2"/>
<dbReference type="Pfam" id="PF02635">
    <property type="entry name" value="DsrE"/>
    <property type="match status" value="1"/>
</dbReference>
<dbReference type="InterPro" id="IPR003787">
    <property type="entry name" value="Sulphur_relay_DsrE/F-like"/>
</dbReference>
<dbReference type="EMBL" id="WBZB01000017">
    <property type="protein sequence ID" value="KAB3530569.1"/>
    <property type="molecule type" value="Genomic_DNA"/>
</dbReference>
<protein>
    <submittedName>
        <fullName evidence="1">DsrE family protein</fullName>
    </submittedName>
</protein>
<proteinExistence type="predicted"/>
<dbReference type="InterPro" id="IPR027396">
    <property type="entry name" value="DsrEFH-like"/>
</dbReference>
<reference evidence="1 2" key="1">
    <citation type="submission" date="2019-10" db="EMBL/GenBank/DDBJ databases">
        <title>Alkaliphilus serpentinus sp. nov. and Alkaliphilus pronyensis sp. nov., two novel anaerobic alkaliphilic species isolated from the serpentinized-hosted hydrothermal field of the Prony Bay (New Caledonia).</title>
        <authorList>
            <person name="Postec A."/>
        </authorList>
    </citation>
    <scope>NUCLEOTIDE SEQUENCE [LARGE SCALE GENOMIC DNA]</scope>
    <source>
        <strain evidence="1 2">LacT</strain>
    </source>
</reference>
<sequence>MAFMYVINAKIRNWWEDVTFIVWGPSAKLLSQDVQLQDHIKKMLELGVEVVACRACADGYKVSEKLEGLGIEVKYMGEPLTELLKEDWKVITI</sequence>
<evidence type="ECO:0000313" key="1">
    <source>
        <dbReference type="EMBL" id="KAB3530569.1"/>
    </source>
</evidence>
<name>A0A833HPF2_9FIRM</name>
<comment type="caution">
    <text evidence="1">The sequence shown here is derived from an EMBL/GenBank/DDBJ whole genome shotgun (WGS) entry which is preliminary data.</text>
</comment>
<evidence type="ECO:0000313" key="2">
    <source>
        <dbReference type="Proteomes" id="UP000465601"/>
    </source>
</evidence>
<gene>
    <name evidence="1" type="ORF">F8153_06560</name>
</gene>
<dbReference type="Proteomes" id="UP000465601">
    <property type="component" value="Unassembled WGS sequence"/>
</dbReference>
<dbReference type="OrthoDB" id="9805634at2"/>
<organism evidence="1 2">
    <name type="scientific">Alkaliphilus serpentinus</name>
    <dbReference type="NCBI Taxonomy" id="1482731"/>
    <lineage>
        <taxon>Bacteria</taxon>
        <taxon>Bacillati</taxon>
        <taxon>Bacillota</taxon>
        <taxon>Clostridia</taxon>
        <taxon>Peptostreptococcales</taxon>
        <taxon>Natronincolaceae</taxon>
        <taxon>Alkaliphilus</taxon>
    </lineage>
</organism>